<proteinExistence type="predicted"/>
<evidence type="ECO:0000313" key="2">
    <source>
        <dbReference type="Proteomes" id="UP000887013"/>
    </source>
</evidence>
<evidence type="ECO:0000313" key="1">
    <source>
        <dbReference type="EMBL" id="GFT87952.1"/>
    </source>
</evidence>
<gene>
    <name evidence="1" type="ORF">NPIL_130591</name>
</gene>
<reference evidence="1" key="1">
    <citation type="submission" date="2020-08" db="EMBL/GenBank/DDBJ databases">
        <title>Multicomponent nature underlies the extraordinary mechanical properties of spider dragline silk.</title>
        <authorList>
            <person name="Kono N."/>
            <person name="Nakamura H."/>
            <person name="Mori M."/>
            <person name="Yoshida Y."/>
            <person name="Ohtoshi R."/>
            <person name="Malay A.D."/>
            <person name="Moran D.A.P."/>
            <person name="Tomita M."/>
            <person name="Numata K."/>
            <person name="Arakawa K."/>
        </authorList>
    </citation>
    <scope>NUCLEOTIDE SEQUENCE</scope>
</reference>
<accession>A0A8X6PT74</accession>
<comment type="caution">
    <text evidence="1">The sequence shown here is derived from an EMBL/GenBank/DDBJ whole genome shotgun (WGS) entry which is preliminary data.</text>
</comment>
<dbReference type="AlphaFoldDB" id="A0A8X6PT74"/>
<name>A0A8X6PT74_NEPPI</name>
<organism evidence="1 2">
    <name type="scientific">Nephila pilipes</name>
    <name type="common">Giant wood spider</name>
    <name type="synonym">Nephila maculata</name>
    <dbReference type="NCBI Taxonomy" id="299642"/>
    <lineage>
        <taxon>Eukaryota</taxon>
        <taxon>Metazoa</taxon>
        <taxon>Ecdysozoa</taxon>
        <taxon>Arthropoda</taxon>
        <taxon>Chelicerata</taxon>
        <taxon>Arachnida</taxon>
        <taxon>Araneae</taxon>
        <taxon>Araneomorphae</taxon>
        <taxon>Entelegynae</taxon>
        <taxon>Araneoidea</taxon>
        <taxon>Nephilidae</taxon>
        <taxon>Nephila</taxon>
    </lineage>
</organism>
<dbReference type="EMBL" id="BMAW01120164">
    <property type="protein sequence ID" value="GFT87952.1"/>
    <property type="molecule type" value="Genomic_DNA"/>
</dbReference>
<dbReference type="Proteomes" id="UP000887013">
    <property type="component" value="Unassembled WGS sequence"/>
</dbReference>
<protein>
    <submittedName>
        <fullName evidence="1">Uncharacterized protein</fullName>
    </submittedName>
</protein>
<sequence>MDNQVSPMPRKHGCCCILLVQQKFMLNTLSLIHQLITQVEGELSKVSRYLAEQVGQNSSLSSCHDAFFSVFWCNLNSFQSVNSYYLTEI</sequence>
<keyword evidence="2" id="KW-1185">Reference proteome</keyword>